<reference evidence="2 3" key="1">
    <citation type="submission" date="2014-04" db="EMBL/GenBank/DDBJ databases">
        <authorList>
            <consortium name="DOE Joint Genome Institute"/>
            <person name="Kuo A."/>
            <person name="Kohler A."/>
            <person name="Costa M.D."/>
            <person name="Nagy L.G."/>
            <person name="Floudas D."/>
            <person name="Copeland A."/>
            <person name="Barry K.W."/>
            <person name="Cichocki N."/>
            <person name="Veneault-Fourrey C."/>
            <person name="LaButti K."/>
            <person name="Lindquist E.A."/>
            <person name="Lipzen A."/>
            <person name="Lundell T."/>
            <person name="Morin E."/>
            <person name="Murat C."/>
            <person name="Sun H."/>
            <person name="Tunlid A."/>
            <person name="Henrissat B."/>
            <person name="Grigoriev I.V."/>
            <person name="Hibbett D.S."/>
            <person name="Martin F."/>
            <person name="Nordberg H.P."/>
            <person name="Cantor M.N."/>
            <person name="Hua S.X."/>
        </authorList>
    </citation>
    <scope>NUCLEOTIDE SEQUENCE [LARGE SCALE GENOMIC DNA]</scope>
    <source>
        <strain evidence="2 3">441</strain>
    </source>
</reference>
<evidence type="ECO:0000313" key="2">
    <source>
        <dbReference type="EMBL" id="KIK20370.1"/>
    </source>
</evidence>
<feature type="compositionally biased region" description="Acidic residues" evidence="1">
    <location>
        <begin position="86"/>
        <end position="103"/>
    </location>
</feature>
<reference evidence="3" key="2">
    <citation type="submission" date="2015-01" db="EMBL/GenBank/DDBJ databases">
        <title>Evolutionary Origins and Diversification of the Mycorrhizal Mutualists.</title>
        <authorList>
            <consortium name="DOE Joint Genome Institute"/>
            <consortium name="Mycorrhizal Genomics Consortium"/>
            <person name="Kohler A."/>
            <person name="Kuo A."/>
            <person name="Nagy L.G."/>
            <person name="Floudas D."/>
            <person name="Copeland A."/>
            <person name="Barry K.W."/>
            <person name="Cichocki N."/>
            <person name="Veneault-Fourrey C."/>
            <person name="LaButti K."/>
            <person name="Lindquist E.A."/>
            <person name="Lipzen A."/>
            <person name="Lundell T."/>
            <person name="Morin E."/>
            <person name="Murat C."/>
            <person name="Riley R."/>
            <person name="Ohm R."/>
            <person name="Sun H."/>
            <person name="Tunlid A."/>
            <person name="Henrissat B."/>
            <person name="Grigoriev I.V."/>
            <person name="Hibbett D.S."/>
            <person name="Martin F."/>
        </authorList>
    </citation>
    <scope>NUCLEOTIDE SEQUENCE [LARGE SCALE GENOMIC DNA]</scope>
    <source>
        <strain evidence="3">441</strain>
    </source>
</reference>
<dbReference type="HOGENOM" id="CLU_2264800_0_0_1"/>
<sequence length="103" mass="11678">MEALQMLKFHQKKLCLDFTTGLLFDEEDLHNNSEDILATLFSGNLECVKNSLEKVLQSLGRGKEENWDLEWEDGADLQQSESDRGEIEDDDIEEVETDAEGAA</sequence>
<organism evidence="2 3">
    <name type="scientific">Pisolithus microcarpus 441</name>
    <dbReference type="NCBI Taxonomy" id="765257"/>
    <lineage>
        <taxon>Eukaryota</taxon>
        <taxon>Fungi</taxon>
        <taxon>Dikarya</taxon>
        <taxon>Basidiomycota</taxon>
        <taxon>Agaricomycotina</taxon>
        <taxon>Agaricomycetes</taxon>
        <taxon>Agaricomycetidae</taxon>
        <taxon>Boletales</taxon>
        <taxon>Sclerodermatineae</taxon>
        <taxon>Pisolithaceae</taxon>
        <taxon>Pisolithus</taxon>
    </lineage>
</organism>
<accession>A0A0C9Y6S2</accession>
<dbReference type="EMBL" id="KN833766">
    <property type="protein sequence ID" value="KIK20370.1"/>
    <property type="molecule type" value="Genomic_DNA"/>
</dbReference>
<dbReference type="Proteomes" id="UP000054018">
    <property type="component" value="Unassembled WGS sequence"/>
</dbReference>
<proteinExistence type="predicted"/>
<evidence type="ECO:0000256" key="1">
    <source>
        <dbReference type="SAM" id="MobiDB-lite"/>
    </source>
</evidence>
<name>A0A0C9Y6S2_9AGAM</name>
<dbReference type="OrthoDB" id="10509300at2759"/>
<evidence type="ECO:0000313" key="3">
    <source>
        <dbReference type="Proteomes" id="UP000054018"/>
    </source>
</evidence>
<protein>
    <submittedName>
        <fullName evidence="2">Uncharacterized protein</fullName>
    </submittedName>
</protein>
<dbReference type="AlphaFoldDB" id="A0A0C9Y6S2"/>
<gene>
    <name evidence="2" type="ORF">PISMIDRAFT_13051</name>
</gene>
<feature type="region of interest" description="Disordered" evidence="1">
    <location>
        <begin position="67"/>
        <end position="103"/>
    </location>
</feature>
<keyword evidence="3" id="KW-1185">Reference proteome</keyword>